<gene>
    <name evidence="1" type="ORF">HMPREF9193_00144</name>
</gene>
<evidence type="ECO:0000313" key="2">
    <source>
        <dbReference type="Proteomes" id="UP000016649"/>
    </source>
</evidence>
<dbReference type="PROSITE" id="PS51343">
    <property type="entry name" value="PII_GLNB_DOM"/>
    <property type="match status" value="1"/>
</dbReference>
<comment type="caution">
    <text evidence="1">The sequence shown here is derived from an EMBL/GenBank/DDBJ whole genome shotgun (WGS) entry which is preliminary data.</text>
</comment>
<dbReference type="Proteomes" id="UP000016649">
    <property type="component" value="Unassembled WGS sequence"/>
</dbReference>
<name>A0ABN0P107_TRELE</name>
<evidence type="ECO:0000313" key="1">
    <source>
        <dbReference type="EMBL" id="ERJ94175.1"/>
    </source>
</evidence>
<dbReference type="Gene3D" id="3.30.70.120">
    <property type="match status" value="1"/>
</dbReference>
<evidence type="ECO:0008006" key="3">
    <source>
        <dbReference type="Google" id="ProtNLM"/>
    </source>
</evidence>
<dbReference type="RefSeq" id="WP_021686549.1">
    <property type="nucleotide sequence ID" value="NZ_KI260561.1"/>
</dbReference>
<dbReference type="InterPro" id="IPR015867">
    <property type="entry name" value="N-reg_PII/ATP_PRibTrfase_C"/>
</dbReference>
<accession>A0ABN0P107</accession>
<reference evidence="1 2" key="1">
    <citation type="submission" date="2013-08" db="EMBL/GenBank/DDBJ databases">
        <authorList>
            <person name="Weinstock G."/>
            <person name="Sodergren E."/>
            <person name="Wylie T."/>
            <person name="Fulton L."/>
            <person name="Fulton R."/>
            <person name="Fronick C."/>
            <person name="O'Laughlin M."/>
            <person name="Godfrey J."/>
            <person name="Miner T."/>
            <person name="Herter B."/>
            <person name="Appelbaum E."/>
            <person name="Cordes M."/>
            <person name="Lek S."/>
            <person name="Wollam A."/>
            <person name="Pepin K.H."/>
            <person name="Palsikar V.B."/>
            <person name="Mitreva M."/>
            <person name="Wilson R.K."/>
        </authorList>
    </citation>
    <scope>NUCLEOTIDE SEQUENCE [LARGE SCALE GENOMIC DNA]</scope>
    <source>
        <strain evidence="1 2">ATCC 700332</strain>
    </source>
</reference>
<keyword evidence="2" id="KW-1185">Reference proteome</keyword>
<sequence>MNTLVFAVVPEQYAAFFCEDAKRSGSGNIVCFSGRGTAEKVLLQRLGLGAGKKTALCFLAPEKVFAETAVLWKHRAAAHKDCIGIACSILTERKNMTEKTKYELICIVVNAGCAEQAMQAARKAGAPGGTIVDAKGTGTEQDLNFFGIPVAREKEIVLIVAENAFVPAITEAVKKLPCFTKPASTFICTLPASDCFHLGTPCA</sequence>
<dbReference type="SUPFAM" id="SSF54913">
    <property type="entry name" value="GlnB-like"/>
    <property type="match status" value="1"/>
</dbReference>
<dbReference type="InterPro" id="IPR011322">
    <property type="entry name" value="N-reg_PII-like_a/b"/>
</dbReference>
<dbReference type="InterPro" id="IPR002187">
    <property type="entry name" value="N-reg_PII"/>
</dbReference>
<protein>
    <recommendedName>
        <fullName evidence="3">Nitrogen regulatory protein P-II</fullName>
    </recommendedName>
</protein>
<proteinExistence type="predicted"/>
<dbReference type="EMBL" id="AWVH01000005">
    <property type="protein sequence ID" value="ERJ94175.1"/>
    <property type="molecule type" value="Genomic_DNA"/>
</dbReference>
<organism evidence="1 2">
    <name type="scientific">Treponema lecithinolyticum ATCC 700332</name>
    <dbReference type="NCBI Taxonomy" id="1321815"/>
    <lineage>
        <taxon>Bacteria</taxon>
        <taxon>Pseudomonadati</taxon>
        <taxon>Spirochaetota</taxon>
        <taxon>Spirochaetia</taxon>
        <taxon>Spirochaetales</taxon>
        <taxon>Treponemataceae</taxon>
        <taxon>Treponema</taxon>
    </lineage>
</organism>